<keyword evidence="5" id="KW-0812">Transmembrane</keyword>
<organism evidence="13 14">
    <name type="scientific">Rugamonas rubra</name>
    <dbReference type="NCBI Taxonomy" id="758825"/>
    <lineage>
        <taxon>Bacteria</taxon>
        <taxon>Pseudomonadati</taxon>
        <taxon>Pseudomonadota</taxon>
        <taxon>Betaproteobacteria</taxon>
        <taxon>Burkholderiales</taxon>
        <taxon>Oxalobacteraceae</taxon>
        <taxon>Telluria group</taxon>
        <taxon>Rugamonas</taxon>
    </lineage>
</organism>
<keyword evidence="10" id="KW-0998">Cell outer membrane</keyword>
<evidence type="ECO:0000256" key="8">
    <source>
        <dbReference type="ARBA" id="ARBA00023114"/>
    </source>
</evidence>
<dbReference type="InterPro" id="IPR050298">
    <property type="entry name" value="Gram-neg_bact_OMP"/>
</dbReference>
<comment type="subcellular location">
    <subcellularLocation>
        <location evidence="1">Cell outer membrane</location>
        <topology evidence="1">Multi-pass membrane protein</topology>
    </subcellularLocation>
</comment>
<dbReference type="EMBL" id="FOTW01000005">
    <property type="protein sequence ID" value="SFL59761.1"/>
    <property type="molecule type" value="Genomic_DNA"/>
</dbReference>
<feature type="chain" id="PRO_5011504655" evidence="11">
    <location>
        <begin position="25"/>
        <end position="356"/>
    </location>
</feature>
<dbReference type="RefSeq" id="WP_093384076.1">
    <property type="nucleotide sequence ID" value="NZ_FOTW01000005.1"/>
</dbReference>
<dbReference type="GO" id="GO:0006811">
    <property type="term" value="P:monoatomic ion transport"/>
    <property type="evidence" value="ECO:0007669"/>
    <property type="project" value="UniProtKB-KW"/>
</dbReference>
<dbReference type="Proteomes" id="UP000199470">
    <property type="component" value="Unassembled WGS sequence"/>
</dbReference>
<evidence type="ECO:0000256" key="11">
    <source>
        <dbReference type="SAM" id="SignalP"/>
    </source>
</evidence>
<evidence type="ECO:0000256" key="7">
    <source>
        <dbReference type="ARBA" id="ARBA00023065"/>
    </source>
</evidence>
<dbReference type="CDD" id="cd00342">
    <property type="entry name" value="gram_neg_porins"/>
    <property type="match status" value="1"/>
</dbReference>
<feature type="domain" description="Porin" evidence="12">
    <location>
        <begin position="11"/>
        <end position="325"/>
    </location>
</feature>
<keyword evidence="14" id="KW-1185">Reference proteome</keyword>
<evidence type="ECO:0000313" key="14">
    <source>
        <dbReference type="Proteomes" id="UP000199470"/>
    </source>
</evidence>
<dbReference type="Gene3D" id="2.40.160.10">
    <property type="entry name" value="Porin"/>
    <property type="match status" value="1"/>
</dbReference>
<dbReference type="GO" id="GO:0015288">
    <property type="term" value="F:porin activity"/>
    <property type="evidence" value="ECO:0007669"/>
    <property type="project" value="UniProtKB-KW"/>
</dbReference>
<evidence type="ECO:0000259" key="12">
    <source>
        <dbReference type="Pfam" id="PF13609"/>
    </source>
</evidence>
<dbReference type="GO" id="GO:0009279">
    <property type="term" value="C:cell outer membrane"/>
    <property type="evidence" value="ECO:0007669"/>
    <property type="project" value="UniProtKB-SubCell"/>
</dbReference>
<gene>
    <name evidence="13" type="ORF">SAMN02982985_00858</name>
</gene>
<keyword evidence="9" id="KW-0472">Membrane</keyword>
<dbReference type="STRING" id="758825.SAMN02982985_00858"/>
<dbReference type="Pfam" id="PF13609">
    <property type="entry name" value="Porin_4"/>
    <property type="match status" value="1"/>
</dbReference>
<dbReference type="SUPFAM" id="SSF56935">
    <property type="entry name" value="Porins"/>
    <property type="match status" value="1"/>
</dbReference>
<dbReference type="OrthoDB" id="8679056at2"/>
<keyword evidence="6 11" id="KW-0732">Signal</keyword>
<evidence type="ECO:0000256" key="6">
    <source>
        <dbReference type="ARBA" id="ARBA00022729"/>
    </source>
</evidence>
<keyword evidence="3" id="KW-0813">Transport</keyword>
<dbReference type="AlphaFoldDB" id="A0A1I4J0V1"/>
<accession>A0A1I4J0V1</accession>
<dbReference type="InterPro" id="IPR023614">
    <property type="entry name" value="Porin_dom_sf"/>
</dbReference>
<evidence type="ECO:0000256" key="4">
    <source>
        <dbReference type="ARBA" id="ARBA00022452"/>
    </source>
</evidence>
<protein>
    <submittedName>
        <fullName evidence="13">Outer membrane protein (Porin)</fullName>
    </submittedName>
</protein>
<sequence>MQSRVVVSTAAAAVALALAGHAGAQSNVAVYGIIDSGVEAINHSASIAGSKANLTRLSSGNLSGSRLGLRGTEDLGGGLKTVFALESGIGVDTGAALQGGRLFGRQAYVGLQGGWGALTLGRQNSLMLDWMSKYNTMDNATWSSKVHDAAFSDRIDNAVKYSGKFDAVDLSVYYSTGYDSSKGGELAGHGKAGRQLGAGLQYHGAAWRAALVYDRKHGQTAALENNTDEHLTFGARYKVGAAEVLGGYLRRKQDNVGVGAASVRTDLGWIGLAYQVSAPLQLSASLYRTDVKHSDKDPLSVITMVKYSLSKRTDLYLINSYASNRGGSNLGVNGFGVDIAAGQNQFGTMAGLRHSF</sequence>
<keyword evidence="7" id="KW-0406">Ion transport</keyword>
<dbReference type="InterPro" id="IPR033900">
    <property type="entry name" value="Gram_neg_porin_domain"/>
</dbReference>
<keyword evidence="4" id="KW-1134">Transmembrane beta strand</keyword>
<feature type="signal peptide" evidence="11">
    <location>
        <begin position="1"/>
        <end position="24"/>
    </location>
</feature>
<dbReference type="PANTHER" id="PTHR34501:SF9">
    <property type="entry name" value="MAJOR OUTER MEMBRANE PROTEIN P.IA"/>
    <property type="match status" value="1"/>
</dbReference>
<dbReference type="GO" id="GO:0046930">
    <property type="term" value="C:pore complex"/>
    <property type="evidence" value="ECO:0007669"/>
    <property type="project" value="UniProtKB-KW"/>
</dbReference>
<evidence type="ECO:0000256" key="10">
    <source>
        <dbReference type="ARBA" id="ARBA00023237"/>
    </source>
</evidence>
<comment type="subunit">
    <text evidence="2">Homotrimer.</text>
</comment>
<evidence type="ECO:0000256" key="1">
    <source>
        <dbReference type="ARBA" id="ARBA00004571"/>
    </source>
</evidence>
<evidence type="ECO:0000256" key="2">
    <source>
        <dbReference type="ARBA" id="ARBA00011233"/>
    </source>
</evidence>
<evidence type="ECO:0000256" key="5">
    <source>
        <dbReference type="ARBA" id="ARBA00022692"/>
    </source>
</evidence>
<evidence type="ECO:0000256" key="9">
    <source>
        <dbReference type="ARBA" id="ARBA00023136"/>
    </source>
</evidence>
<reference evidence="13 14" key="1">
    <citation type="submission" date="2016-10" db="EMBL/GenBank/DDBJ databases">
        <authorList>
            <person name="de Groot N.N."/>
        </authorList>
    </citation>
    <scope>NUCLEOTIDE SEQUENCE [LARGE SCALE GENOMIC DNA]</scope>
    <source>
        <strain evidence="13 14">ATCC 43154</strain>
    </source>
</reference>
<dbReference type="PANTHER" id="PTHR34501">
    <property type="entry name" value="PROTEIN YDDL-RELATED"/>
    <property type="match status" value="1"/>
</dbReference>
<evidence type="ECO:0000313" key="13">
    <source>
        <dbReference type="EMBL" id="SFL59761.1"/>
    </source>
</evidence>
<keyword evidence="8" id="KW-0626">Porin</keyword>
<proteinExistence type="predicted"/>
<evidence type="ECO:0000256" key="3">
    <source>
        <dbReference type="ARBA" id="ARBA00022448"/>
    </source>
</evidence>
<name>A0A1I4J0V1_9BURK</name>